<evidence type="ECO:0000313" key="6">
    <source>
        <dbReference type="EMBL" id="PIK37395.1"/>
    </source>
</evidence>
<keyword evidence="1" id="KW-0238">DNA-binding</keyword>
<feature type="compositionally biased region" description="Low complexity" evidence="4">
    <location>
        <begin position="21"/>
        <end position="34"/>
    </location>
</feature>
<dbReference type="InterPro" id="IPR056880">
    <property type="entry name" value="OB_MEIOB_N"/>
</dbReference>
<name>A0A2G8JNW5_STIJA</name>
<dbReference type="GO" id="GO:0003697">
    <property type="term" value="F:single-stranded DNA binding"/>
    <property type="evidence" value="ECO:0007669"/>
    <property type="project" value="TreeGrafter"/>
</dbReference>
<protein>
    <submittedName>
        <fullName evidence="6">Putative meiosis-specific with OB domain-containing protein</fullName>
    </submittedName>
</protein>
<feature type="region of interest" description="Disordered" evidence="4">
    <location>
        <begin position="1"/>
        <end position="42"/>
    </location>
</feature>
<reference evidence="6 8" key="1">
    <citation type="journal article" date="2017" name="PLoS Biol.">
        <title>The sea cucumber genome provides insights into morphological evolution and visceral regeneration.</title>
        <authorList>
            <person name="Zhang X."/>
            <person name="Sun L."/>
            <person name="Yuan J."/>
            <person name="Sun Y."/>
            <person name="Gao Y."/>
            <person name="Zhang L."/>
            <person name="Li S."/>
            <person name="Dai H."/>
            <person name="Hamel J.F."/>
            <person name="Liu C."/>
            <person name="Yu Y."/>
            <person name="Liu S."/>
            <person name="Lin W."/>
            <person name="Guo K."/>
            <person name="Jin S."/>
            <person name="Xu P."/>
            <person name="Storey K.B."/>
            <person name="Huan P."/>
            <person name="Zhang T."/>
            <person name="Zhou Y."/>
            <person name="Zhang J."/>
            <person name="Lin C."/>
            <person name="Li X."/>
            <person name="Xing L."/>
            <person name="Huo D."/>
            <person name="Sun M."/>
            <person name="Wang L."/>
            <person name="Mercier A."/>
            <person name="Li F."/>
            <person name="Yang H."/>
            <person name="Xiang J."/>
        </authorList>
    </citation>
    <scope>NUCLEOTIDE SEQUENCE [LARGE SCALE GENOMIC DNA]</scope>
    <source>
        <strain evidence="6">Shaxun</strain>
        <tissue evidence="6">Muscle</tissue>
    </source>
</reference>
<evidence type="ECO:0000313" key="8">
    <source>
        <dbReference type="Proteomes" id="UP000230750"/>
    </source>
</evidence>
<keyword evidence="2" id="KW-0469">Meiosis</keyword>
<dbReference type="PANTHER" id="PTHR21166">
    <property type="entry name" value="CELL DIVISION CONTROL PROTEIN 24 OB DOMAIN-CONTAINING PROTEIN-RELATED"/>
    <property type="match status" value="1"/>
</dbReference>
<dbReference type="AlphaFoldDB" id="A0A2G8JNW5"/>
<dbReference type="Proteomes" id="UP000230750">
    <property type="component" value="Unassembled WGS sequence"/>
</dbReference>
<feature type="domain" description="MEIOB-like N-terminal" evidence="5">
    <location>
        <begin position="34"/>
        <end position="170"/>
    </location>
</feature>
<dbReference type="EMBL" id="MRZV01000594">
    <property type="protein sequence ID" value="PIK47227.1"/>
    <property type="molecule type" value="Genomic_DNA"/>
</dbReference>
<organism evidence="6 8">
    <name type="scientific">Stichopus japonicus</name>
    <name type="common">Sea cucumber</name>
    <dbReference type="NCBI Taxonomy" id="307972"/>
    <lineage>
        <taxon>Eukaryota</taxon>
        <taxon>Metazoa</taxon>
        <taxon>Echinodermata</taxon>
        <taxon>Eleutherozoa</taxon>
        <taxon>Echinozoa</taxon>
        <taxon>Holothuroidea</taxon>
        <taxon>Aspidochirotacea</taxon>
        <taxon>Aspidochirotida</taxon>
        <taxon>Stichopodidae</taxon>
        <taxon>Apostichopus</taxon>
    </lineage>
</organism>
<dbReference type="EMBL" id="MRZV01001510">
    <property type="protein sequence ID" value="PIK37395.1"/>
    <property type="molecule type" value="Genomic_DNA"/>
</dbReference>
<evidence type="ECO:0000256" key="2">
    <source>
        <dbReference type="ARBA" id="ARBA00023254"/>
    </source>
</evidence>
<feature type="compositionally biased region" description="Polar residues" evidence="4">
    <location>
        <begin position="1"/>
        <end position="18"/>
    </location>
</feature>
<sequence>MSWASNIPSEFGSQSTWPDGSAIANNSTSSISQQGPTGIKDLWPQTPDVTLIGIVLAKQCPRAIKNQNNNGGERSVMSFTLRDSPVDYINVSCWGRKFFINELARKFKIGDIVKLQNPQIMPKSNTEMDERCRPWTPSHFQLSFSERYSSFQLYGGWDTDKYSSLVHMPIQDSKDFHNLGEILSNGQNLSQQHVNILAMIKHVSPAKDITTKTGNQVKRCEVKLLDETCPSLAMIM</sequence>
<evidence type="ECO:0000259" key="5">
    <source>
        <dbReference type="Pfam" id="PF24903"/>
    </source>
</evidence>
<dbReference type="Pfam" id="PF24903">
    <property type="entry name" value="OB_MEIOB_N"/>
    <property type="match status" value="1"/>
</dbReference>
<dbReference type="InterPro" id="IPR012340">
    <property type="entry name" value="NA-bd_OB-fold"/>
</dbReference>
<dbReference type="GO" id="GO:0000712">
    <property type="term" value="P:resolution of meiotic recombination intermediates"/>
    <property type="evidence" value="ECO:0007669"/>
    <property type="project" value="TreeGrafter"/>
</dbReference>
<gene>
    <name evidence="7" type="ORF">BSL78_15916</name>
    <name evidence="6" type="ORF">BSL78_25771</name>
</gene>
<evidence type="ECO:0000256" key="1">
    <source>
        <dbReference type="ARBA" id="ARBA00023125"/>
    </source>
</evidence>
<dbReference type="PANTHER" id="PTHR21166:SF2">
    <property type="entry name" value="CELL DIVISION CONTROL PROTEIN 24 OB DOMAIN-CONTAINING PROTEIN-RELATED"/>
    <property type="match status" value="1"/>
</dbReference>
<accession>A0A2G8JNW5</accession>
<dbReference type="Gene3D" id="2.40.50.140">
    <property type="entry name" value="Nucleic acid-binding proteins"/>
    <property type="match status" value="2"/>
</dbReference>
<comment type="similarity">
    <text evidence="3">Belongs to the MEIOB family.</text>
</comment>
<evidence type="ECO:0000313" key="7">
    <source>
        <dbReference type="EMBL" id="PIK47227.1"/>
    </source>
</evidence>
<dbReference type="InterPro" id="IPR052469">
    <property type="entry name" value="MEIOB"/>
</dbReference>
<proteinExistence type="inferred from homology"/>
<evidence type="ECO:0000256" key="4">
    <source>
        <dbReference type="SAM" id="MobiDB-lite"/>
    </source>
</evidence>
<dbReference type="GO" id="GO:0008310">
    <property type="term" value="F:single-stranded DNA 3'-5' DNA exonuclease activity"/>
    <property type="evidence" value="ECO:0007669"/>
    <property type="project" value="TreeGrafter"/>
</dbReference>
<dbReference type="OrthoDB" id="9937820at2759"/>
<dbReference type="SUPFAM" id="SSF50249">
    <property type="entry name" value="Nucleic acid-binding proteins"/>
    <property type="match status" value="2"/>
</dbReference>
<keyword evidence="8" id="KW-1185">Reference proteome</keyword>
<evidence type="ECO:0000256" key="3">
    <source>
        <dbReference type="ARBA" id="ARBA00038329"/>
    </source>
</evidence>
<dbReference type="STRING" id="307972.A0A2G8JNW5"/>
<comment type="caution">
    <text evidence="6">The sequence shown here is derived from an EMBL/GenBank/DDBJ whole genome shotgun (WGS) entry which is preliminary data.</text>
</comment>